<gene>
    <name evidence="2" type="ORF">CAEBREN_07631</name>
</gene>
<name>G0NGI3_CAEBE</name>
<feature type="region of interest" description="Disordered" evidence="1">
    <location>
        <begin position="95"/>
        <end position="124"/>
    </location>
</feature>
<evidence type="ECO:0000256" key="1">
    <source>
        <dbReference type="SAM" id="MobiDB-lite"/>
    </source>
</evidence>
<evidence type="ECO:0000313" key="2">
    <source>
        <dbReference type="EMBL" id="EGT60046.1"/>
    </source>
</evidence>
<dbReference type="Proteomes" id="UP000008068">
    <property type="component" value="Unassembled WGS sequence"/>
</dbReference>
<organism evidence="3">
    <name type="scientific">Caenorhabditis brenneri</name>
    <name type="common">Nematode worm</name>
    <dbReference type="NCBI Taxonomy" id="135651"/>
    <lineage>
        <taxon>Eukaryota</taxon>
        <taxon>Metazoa</taxon>
        <taxon>Ecdysozoa</taxon>
        <taxon>Nematoda</taxon>
        <taxon>Chromadorea</taxon>
        <taxon>Rhabditida</taxon>
        <taxon>Rhabditina</taxon>
        <taxon>Rhabditomorpha</taxon>
        <taxon>Rhabditoidea</taxon>
        <taxon>Rhabditidae</taxon>
        <taxon>Peloderinae</taxon>
        <taxon>Caenorhabditis</taxon>
    </lineage>
</organism>
<keyword evidence="3" id="KW-1185">Reference proteome</keyword>
<protein>
    <submittedName>
        <fullName evidence="2">Uncharacterized protein</fullName>
    </submittedName>
</protein>
<dbReference type="EMBL" id="GL379880">
    <property type="protein sequence ID" value="EGT60046.1"/>
    <property type="molecule type" value="Genomic_DNA"/>
</dbReference>
<dbReference type="InParanoid" id="G0NGI3"/>
<dbReference type="AlphaFoldDB" id="G0NGI3"/>
<reference evidence="3" key="1">
    <citation type="submission" date="2011-07" db="EMBL/GenBank/DDBJ databases">
        <authorList>
            <consortium name="Caenorhabditis brenneri Sequencing and Analysis Consortium"/>
            <person name="Wilson R.K."/>
        </authorList>
    </citation>
    <scope>NUCLEOTIDE SEQUENCE [LARGE SCALE GENOMIC DNA]</scope>
    <source>
        <strain evidence="3">PB2801</strain>
    </source>
</reference>
<accession>G0NGI3</accession>
<sequence length="124" mass="14250">MYKVNDQNTDGHILYADSAQFFQDEKIKKIARELGIQGVEKKELSEKNPPQAMFIGRLNQYADLSGNTDPFCDVDLKISVLAAIEPKENVWKNPLRGHRSVRGDELKPLQQILENRKNSLRQKK</sequence>
<proteinExistence type="predicted"/>
<evidence type="ECO:0000313" key="3">
    <source>
        <dbReference type="Proteomes" id="UP000008068"/>
    </source>
</evidence>
<dbReference type="HOGENOM" id="CLU_2005921_0_0_1"/>